<accession>A0A3N4J5G9</accession>
<evidence type="ECO:0000256" key="1">
    <source>
        <dbReference type="SAM" id="MobiDB-lite"/>
    </source>
</evidence>
<organism evidence="2 3">
    <name type="scientific">Choiromyces venosus 120613-1</name>
    <dbReference type="NCBI Taxonomy" id="1336337"/>
    <lineage>
        <taxon>Eukaryota</taxon>
        <taxon>Fungi</taxon>
        <taxon>Dikarya</taxon>
        <taxon>Ascomycota</taxon>
        <taxon>Pezizomycotina</taxon>
        <taxon>Pezizomycetes</taxon>
        <taxon>Pezizales</taxon>
        <taxon>Tuberaceae</taxon>
        <taxon>Choiromyces</taxon>
    </lineage>
</organism>
<protein>
    <submittedName>
        <fullName evidence="2">Uncharacterized protein</fullName>
    </submittedName>
</protein>
<feature type="region of interest" description="Disordered" evidence="1">
    <location>
        <begin position="1"/>
        <end position="29"/>
    </location>
</feature>
<gene>
    <name evidence="2" type="ORF">L873DRAFT_1817497</name>
</gene>
<evidence type="ECO:0000313" key="2">
    <source>
        <dbReference type="EMBL" id="RPA92507.1"/>
    </source>
</evidence>
<sequence>MMPSVFPSHNASPFMPQPSASHGGEEAERVEENNCVFAWIDEVVNSRRHISETKTTTSPTTDDLIDLSTTNLLLPGAVQEFYL</sequence>
<dbReference type="EMBL" id="ML120471">
    <property type="protein sequence ID" value="RPA92507.1"/>
    <property type="molecule type" value="Genomic_DNA"/>
</dbReference>
<reference evidence="2 3" key="1">
    <citation type="journal article" date="2018" name="Nat. Ecol. Evol.">
        <title>Pezizomycetes genomes reveal the molecular basis of ectomycorrhizal truffle lifestyle.</title>
        <authorList>
            <person name="Murat C."/>
            <person name="Payen T."/>
            <person name="Noel B."/>
            <person name="Kuo A."/>
            <person name="Morin E."/>
            <person name="Chen J."/>
            <person name="Kohler A."/>
            <person name="Krizsan K."/>
            <person name="Balestrini R."/>
            <person name="Da Silva C."/>
            <person name="Montanini B."/>
            <person name="Hainaut M."/>
            <person name="Levati E."/>
            <person name="Barry K.W."/>
            <person name="Belfiori B."/>
            <person name="Cichocki N."/>
            <person name="Clum A."/>
            <person name="Dockter R.B."/>
            <person name="Fauchery L."/>
            <person name="Guy J."/>
            <person name="Iotti M."/>
            <person name="Le Tacon F."/>
            <person name="Lindquist E.A."/>
            <person name="Lipzen A."/>
            <person name="Malagnac F."/>
            <person name="Mello A."/>
            <person name="Molinier V."/>
            <person name="Miyauchi S."/>
            <person name="Poulain J."/>
            <person name="Riccioni C."/>
            <person name="Rubini A."/>
            <person name="Sitrit Y."/>
            <person name="Splivallo R."/>
            <person name="Traeger S."/>
            <person name="Wang M."/>
            <person name="Zifcakova L."/>
            <person name="Wipf D."/>
            <person name="Zambonelli A."/>
            <person name="Paolocci F."/>
            <person name="Nowrousian M."/>
            <person name="Ottonello S."/>
            <person name="Baldrian P."/>
            <person name="Spatafora J.W."/>
            <person name="Henrissat B."/>
            <person name="Nagy L.G."/>
            <person name="Aury J.M."/>
            <person name="Wincker P."/>
            <person name="Grigoriev I.V."/>
            <person name="Bonfante P."/>
            <person name="Martin F.M."/>
        </authorList>
    </citation>
    <scope>NUCLEOTIDE SEQUENCE [LARGE SCALE GENOMIC DNA]</scope>
    <source>
        <strain evidence="2 3">120613-1</strain>
    </source>
</reference>
<name>A0A3N4J5G9_9PEZI</name>
<dbReference type="AlphaFoldDB" id="A0A3N4J5G9"/>
<proteinExistence type="predicted"/>
<evidence type="ECO:0000313" key="3">
    <source>
        <dbReference type="Proteomes" id="UP000276215"/>
    </source>
</evidence>
<dbReference type="Proteomes" id="UP000276215">
    <property type="component" value="Unassembled WGS sequence"/>
</dbReference>
<keyword evidence="3" id="KW-1185">Reference proteome</keyword>